<dbReference type="GO" id="GO:0003697">
    <property type="term" value="F:single-stranded DNA binding"/>
    <property type="evidence" value="ECO:0007669"/>
    <property type="project" value="InterPro"/>
</dbReference>
<reference evidence="4 5" key="1">
    <citation type="submission" date="2019-03" db="EMBL/GenBank/DDBJ databases">
        <title>Three New Species of Nocardioides, Nocardioides euryhalodurans sp. nov., Nocardioides seonyuensis sp. nov. and Nocardioides eburneoflavus sp. nov. Iolated from Soil.</title>
        <authorList>
            <person name="Roh S.G."/>
            <person name="Lee C."/>
            <person name="Kim M.-K."/>
            <person name="Kim S.B."/>
        </authorList>
    </citation>
    <scope>NUCLEOTIDE SEQUENCE [LARGE SCALE GENOMIC DNA]</scope>
    <source>
        <strain evidence="4 5">MMS17-SY207-3</strain>
    </source>
</reference>
<dbReference type="InterPro" id="IPR000424">
    <property type="entry name" value="Primosome_PriB/ssb"/>
</dbReference>
<evidence type="ECO:0000256" key="1">
    <source>
        <dbReference type="ARBA" id="ARBA00023125"/>
    </source>
</evidence>
<dbReference type="OrthoDB" id="4773434at2"/>
<dbReference type="EMBL" id="CP038436">
    <property type="protein sequence ID" value="QBX57317.1"/>
    <property type="molecule type" value="Genomic_DNA"/>
</dbReference>
<name>A0A4P7ILB6_9ACTN</name>
<evidence type="ECO:0000256" key="2">
    <source>
        <dbReference type="PROSITE-ProRule" id="PRU00252"/>
    </source>
</evidence>
<gene>
    <name evidence="4" type="ORF">EXE58_19060</name>
</gene>
<protein>
    <submittedName>
        <fullName evidence="4">Single-stranded DNA-binding protein</fullName>
    </submittedName>
</protein>
<dbReference type="Gene3D" id="2.40.50.140">
    <property type="entry name" value="Nucleic acid-binding proteins"/>
    <property type="match status" value="1"/>
</dbReference>
<dbReference type="AlphaFoldDB" id="A0A4P7ILB6"/>
<dbReference type="RefSeq" id="WP_135269302.1">
    <property type="nucleotide sequence ID" value="NZ_CP038436.1"/>
</dbReference>
<evidence type="ECO:0000256" key="3">
    <source>
        <dbReference type="SAM" id="MobiDB-lite"/>
    </source>
</evidence>
<dbReference type="InterPro" id="IPR012340">
    <property type="entry name" value="NA-bd_OB-fold"/>
</dbReference>
<evidence type="ECO:0000313" key="5">
    <source>
        <dbReference type="Proteomes" id="UP000294853"/>
    </source>
</evidence>
<dbReference type="PROSITE" id="PS50935">
    <property type="entry name" value="SSB"/>
    <property type="match status" value="1"/>
</dbReference>
<dbReference type="SUPFAM" id="SSF50249">
    <property type="entry name" value="Nucleic acid-binding proteins"/>
    <property type="match status" value="1"/>
</dbReference>
<organism evidence="4 5">
    <name type="scientific">Nocardioides seonyuensis</name>
    <dbReference type="NCBI Taxonomy" id="2518371"/>
    <lineage>
        <taxon>Bacteria</taxon>
        <taxon>Bacillati</taxon>
        <taxon>Actinomycetota</taxon>
        <taxon>Actinomycetes</taxon>
        <taxon>Propionibacteriales</taxon>
        <taxon>Nocardioidaceae</taxon>
        <taxon>Nocardioides</taxon>
    </lineage>
</organism>
<sequence>MSIPTQMSLAGFIVSISDLQRTTGGGDRIRLRVGVEQWRHEADDTFTKLDPTYHDVVAYDTAASVIGQRFRPGDFFVASGYIHEYEIDQRGGSLIKEEFVARKIGHNANQTTYVVQRRPPHAPASAQRAVQHQPALGM</sequence>
<keyword evidence="5" id="KW-1185">Reference proteome</keyword>
<proteinExistence type="predicted"/>
<accession>A0A4P7ILB6</accession>
<feature type="region of interest" description="Disordered" evidence="3">
    <location>
        <begin position="118"/>
        <end position="138"/>
    </location>
</feature>
<evidence type="ECO:0000313" key="4">
    <source>
        <dbReference type="EMBL" id="QBX57317.1"/>
    </source>
</evidence>
<keyword evidence="1 2" id="KW-0238">DNA-binding</keyword>
<dbReference type="KEGG" id="nsn:EXE58_19060"/>
<dbReference type="Proteomes" id="UP000294853">
    <property type="component" value="Chromosome"/>
</dbReference>